<dbReference type="InterPro" id="IPR048280">
    <property type="entry name" value="COX6B-like"/>
</dbReference>
<reference evidence="5" key="2">
    <citation type="submission" date="2025-08" db="UniProtKB">
        <authorList>
            <consortium name="Ensembl"/>
        </authorList>
    </citation>
    <scope>IDENTIFICATION</scope>
</reference>
<reference evidence="5 6" key="1">
    <citation type="submission" date="2022-01" db="EMBL/GenBank/DDBJ databases">
        <title>A chromosome-scale genome assembly of the false clownfish, Amphiprion ocellaris.</title>
        <authorList>
            <person name="Ryu T."/>
        </authorList>
    </citation>
    <scope>NUCLEOTIDE SEQUENCE [LARGE SCALE GENOMIC DNA]</scope>
</reference>
<dbReference type="InterPro" id="IPR003213">
    <property type="entry name" value="Cyt_c_oxidase_su6B"/>
</dbReference>
<keyword evidence="2" id="KW-0496">Mitochondrion</keyword>
<dbReference type="STRING" id="80972.ENSAOCP00000027397"/>
<dbReference type="SUPFAM" id="SSF47694">
    <property type="entry name" value="Cytochrome c oxidase subunit h"/>
    <property type="match status" value="1"/>
</dbReference>
<dbReference type="Ensembl" id="ENSAOCT00000019448.2">
    <property type="protein sequence ID" value="ENSAOCP00000027397.1"/>
    <property type="gene ID" value="ENSAOCG00000016277.2"/>
</dbReference>
<dbReference type="GeneTree" id="ENSGT00940000164148"/>
<sequence length="94" mass="10730">RTTGQLRLTPVSPTPTRPATVSRTTWNDTGKFPRVQPELLAKADFHRCNKALTEKGQDTTPCEWYQRVYKSLCPIGWVQKWNDQLEAGNFPGKI</sequence>
<evidence type="ECO:0000256" key="1">
    <source>
        <dbReference type="ARBA" id="ARBA00004173"/>
    </source>
</evidence>
<proteinExistence type="predicted"/>
<keyword evidence="6" id="KW-1185">Reference proteome</keyword>
<dbReference type="InterPro" id="IPR036549">
    <property type="entry name" value="CX6/COA6-like_sf"/>
</dbReference>
<name>A0A3Q1CI19_AMPOC</name>
<feature type="compositionally biased region" description="Polar residues" evidence="4">
    <location>
        <begin position="17"/>
        <end position="28"/>
    </location>
</feature>
<evidence type="ECO:0000256" key="3">
    <source>
        <dbReference type="ARBA" id="ARBA00023157"/>
    </source>
</evidence>
<evidence type="ECO:0000313" key="6">
    <source>
        <dbReference type="Proteomes" id="UP001501940"/>
    </source>
</evidence>
<evidence type="ECO:0000256" key="2">
    <source>
        <dbReference type="ARBA" id="ARBA00023128"/>
    </source>
</evidence>
<dbReference type="Proteomes" id="UP001501940">
    <property type="component" value="Chromosome 15"/>
</dbReference>
<dbReference type="PANTHER" id="PTHR11387">
    <property type="entry name" value="CYTOCHROME C OXIDASE SUBUNIT 6B"/>
    <property type="match status" value="1"/>
</dbReference>
<accession>A0A3Q1CI19</accession>
<protein>
    <recommendedName>
        <fullName evidence="7">Cytochrome c oxidase subunit 6B2</fullName>
    </recommendedName>
</protein>
<organism evidence="5 6">
    <name type="scientific">Amphiprion ocellaris</name>
    <name type="common">Clown anemonefish</name>
    <dbReference type="NCBI Taxonomy" id="80972"/>
    <lineage>
        <taxon>Eukaryota</taxon>
        <taxon>Metazoa</taxon>
        <taxon>Chordata</taxon>
        <taxon>Craniata</taxon>
        <taxon>Vertebrata</taxon>
        <taxon>Euteleostomi</taxon>
        <taxon>Actinopterygii</taxon>
        <taxon>Neopterygii</taxon>
        <taxon>Teleostei</taxon>
        <taxon>Neoteleostei</taxon>
        <taxon>Acanthomorphata</taxon>
        <taxon>Ovalentaria</taxon>
        <taxon>Pomacentridae</taxon>
        <taxon>Amphiprion</taxon>
    </lineage>
</organism>
<evidence type="ECO:0008006" key="7">
    <source>
        <dbReference type="Google" id="ProtNLM"/>
    </source>
</evidence>
<keyword evidence="3" id="KW-1015">Disulfide bond</keyword>
<dbReference type="Gene3D" id="1.10.10.140">
    <property type="entry name" value="Cytochrome c oxidase, subunit VIb"/>
    <property type="match status" value="1"/>
</dbReference>
<dbReference type="Pfam" id="PF02297">
    <property type="entry name" value="COX6B"/>
    <property type="match status" value="1"/>
</dbReference>
<dbReference type="AlphaFoldDB" id="A0A3Q1CI19"/>
<evidence type="ECO:0000313" key="5">
    <source>
        <dbReference type="Ensembl" id="ENSAOCP00000027397.1"/>
    </source>
</evidence>
<reference evidence="5" key="3">
    <citation type="submission" date="2025-09" db="UniProtKB">
        <authorList>
            <consortium name="Ensembl"/>
        </authorList>
    </citation>
    <scope>IDENTIFICATION</scope>
</reference>
<dbReference type="CDD" id="cd00926">
    <property type="entry name" value="Cyt_c_Oxidase_VIb"/>
    <property type="match status" value="1"/>
</dbReference>
<comment type="subcellular location">
    <subcellularLocation>
        <location evidence="1">Mitochondrion</location>
    </subcellularLocation>
</comment>
<dbReference type="GO" id="GO:0005739">
    <property type="term" value="C:mitochondrion"/>
    <property type="evidence" value="ECO:0007669"/>
    <property type="project" value="UniProtKB-SubCell"/>
</dbReference>
<dbReference type="GO" id="GO:0045277">
    <property type="term" value="C:respiratory chain complex IV"/>
    <property type="evidence" value="ECO:0007669"/>
    <property type="project" value="InterPro"/>
</dbReference>
<feature type="region of interest" description="Disordered" evidence="4">
    <location>
        <begin position="1"/>
        <end position="28"/>
    </location>
</feature>
<evidence type="ECO:0000256" key="4">
    <source>
        <dbReference type="SAM" id="MobiDB-lite"/>
    </source>
</evidence>